<name>A0A833PGJ0_ACIBZ</name>
<organism evidence="2 3">
    <name type="scientific">Acinetobacter bereziniae</name>
    <name type="common">Acinetobacter genomosp. 10</name>
    <dbReference type="NCBI Taxonomy" id="106648"/>
    <lineage>
        <taxon>Bacteria</taxon>
        <taxon>Pseudomonadati</taxon>
        <taxon>Pseudomonadota</taxon>
        <taxon>Gammaproteobacteria</taxon>
        <taxon>Moraxellales</taxon>
        <taxon>Moraxellaceae</taxon>
        <taxon>Acinetobacter</taxon>
    </lineage>
</organism>
<keyword evidence="1" id="KW-0732">Signal</keyword>
<reference evidence="3" key="1">
    <citation type="journal article" date="2020" name="MBio">
        <title>Horizontal gene transfer to a defensive symbiont with a reduced genome amongst a multipartite beetle microbiome.</title>
        <authorList>
            <person name="Waterworth S.C."/>
            <person name="Florez L.V."/>
            <person name="Rees E.R."/>
            <person name="Hertweck C."/>
            <person name="Kaltenpoth M."/>
            <person name="Kwan J.C."/>
        </authorList>
    </citation>
    <scope>NUCLEOTIDE SEQUENCE [LARGE SCALE GENOMIC DNA]</scope>
</reference>
<evidence type="ECO:0000256" key="1">
    <source>
        <dbReference type="SAM" id="SignalP"/>
    </source>
</evidence>
<evidence type="ECO:0000313" key="3">
    <source>
        <dbReference type="Proteomes" id="UP000490535"/>
    </source>
</evidence>
<evidence type="ECO:0000313" key="2">
    <source>
        <dbReference type="EMBL" id="KAF1025625.1"/>
    </source>
</evidence>
<protein>
    <submittedName>
        <fullName evidence="2">Uncharacterized protein</fullName>
    </submittedName>
</protein>
<comment type="caution">
    <text evidence="2">The sequence shown here is derived from an EMBL/GenBank/DDBJ whole genome shotgun (WGS) entry which is preliminary data.</text>
</comment>
<gene>
    <name evidence="2" type="ORF">GAK29_01780</name>
</gene>
<feature type="signal peptide" evidence="1">
    <location>
        <begin position="1"/>
        <end position="24"/>
    </location>
</feature>
<proteinExistence type="predicted"/>
<feature type="chain" id="PRO_5032645930" evidence="1">
    <location>
        <begin position="25"/>
        <end position="314"/>
    </location>
</feature>
<dbReference type="EMBL" id="WNDP01000036">
    <property type="protein sequence ID" value="KAF1025625.1"/>
    <property type="molecule type" value="Genomic_DNA"/>
</dbReference>
<sequence length="314" mass="35305">MKIINSIKLVLLLFGLSNSNLGFAQTALLDLASLLPKLHSSAPMDYQNQADLGDRLVSVQWMTEDFSTELKDSVAVTCQPLGIQVITKDIVAGSTIPLTLYDPENDHGVEYKLRGTVNADGIARVVFDMCEPGAFHDFMSMPNEKLMPSKTVNSKLASKNKIQLPFSLKPDQLKPHQFKKAQLNQLKSNNLLENEENWTNEKIKQAGKTEEEKAAGQKQQEELDTILDVKWMTAVFTQEITDAFPCEPVGLLIQTQHIPIGEEIDAVVKWENDNNKNQNGEYTVYGKVEPDHHVRIIFDQHIDLNECKNTESDQ</sequence>
<dbReference type="Proteomes" id="UP000490535">
    <property type="component" value="Unassembled WGS sequence"/>
</dbReference>
<accession>A0A833PGJ0</accession>
<dbReference type="AlphaFoldDB" id="A0A833PGJ0"/>